<dbReference type="Proteomes" id="UP000693970">
    <property type="component" value="Unassembled WGS sequence"/>
</dbReference>
<protein>
    <submittedName>
        <fullName evidence="2">Inositol-pentakisphosphate 2-kinase</fullName>
    </submittedName>
</protein>
<organism evidence="2 3">
    <name type="scientific">Nitzschia inconspicua</name>
    <dbReference type="NCBI Taxonomy" id="303405"/>
    <lineage>
        <taxon>Eukaryota</taxon>
        <taxon>Sar</taxon>
        <taxon>Stramenopiles</taxon>
        <taxon>Ochrophyta</taxon>
        <taxon>Bacillariophyta</taxon>
        <taxon>Bacillariophyceae</taxon>
        <taxon>Bacillariophycidae</taxon>
        <taxon>Bacillariales</taxon>
        <taxon>Bacillariaceae</taxon>
        <taxon>Nitzschia</taxon>
    </lineage>
</organism>
<feature type="compositionally biased region" description="Polar residues" evidence="1">
    <location>
        <begin position="65"/>
        <end position="74"/>
    </location>
</feature>
<feature type="compositionally biased region" description="Acidic residues" evidence="1">
    <location>
        <begin position="49"/>
        <end position="60"/>
    </location>
</feature>
<gene>
    <name evidence="2" type="ORF">IV203_005691</name>
</gene>
<dbReference type="PANTHER" id="PTHR22684:SF0">
    <property type="entry name" value="RIBOSOME QUALITY CONTROL COMPLEX SUBUNIT TCF25"/>
    <property type="match status" value="1"/>
</dbReference>
<feature type="compositionally biased region" description="Polar residues" evidence="1">
    <location>
        <begin position="166"/>
        <end position="176"/>
    </location>
</feature>
<dbReference type="InterPro" id="IPR006994">
    <property type="entry name" value="TCF25/Rqc1"/>
</dbReference>
<feature type="region of interest" description="Disordered" evidence="1">
    <location>
        <begin position="1"/>
        <end position="76"/>
    </location>
</feature>
<dbReference type="EMBL" id="JAGRRH010000021">
    <property type="protein sequence ID" value="KAG7346622.1"/>
    <property type="molecule type" value="Genomic_DNA"/>
</dbReference>
<name>A0A9K3KMT5_9STRA</name>
<dbReference type="GO" id="GO:1990112">
    <property type="term" value="C:RQC complex"/>
    <property type="evidence" value="ECO:0007669"/>
    <property type="project" value="TreeGrafter"/>
</dbReference>
<dbReference type="OrthoDB" id="205993at2759"/>
<evidence type="ECO:0000313" key="3">
    <source>
        <dbReference type="Proteomes" id="UP000693970"/>
    </source>
</evidence>
<comment type="caution">
    <text evidence="2">The sequence shown here is derived from an EMBL/GenBank/DDBJ whole genome shotgun (WGS) entry which is preliminary data.</text>
</comment>
<dbReference type="InterPro" id="IPR009286">
    <property type="entry name" value="Ins_P5_2-kin"/>
</dbReference>
<dbReference type="AlphaFoldDB" id="A0A9K3KMT5"/>
<dbReference type="Pfam" id="PF04910">
    <property type="entry name" value="Tcf25"/>
    <property type="match status" value="1"/>
</dbReference>
<evidence type="ECO:0000313" key="2">
    <source>
        <dbReference type="EMBL" id="KAG7346622.1"/>
    </source>
</evidence>
<feature type="region of interest" description="Disordered" evidence="1">
    <location>
        <begin position="160"/>
        <end position="199"/>
    </location>
</feature>
<keyword evidence="3" id="KW-1185">Reference proteome</keyword>
<dbReference type="Pfam" id="PF06090">
    <property type="entry name" value="Ins_P5_2-kin"/>
    <property type="match status" value="1"/>
</dbReference>
<dbReference type="PANTHER" id="PTHR22684">
    <property type="entry name" value="NULP1-RELATED"/>
    <property type="match status" value="1"/>
</dbReference>
<evidence type="ECO:0000256" key="1">
    <source>
        <dbReference type="SAM" id="MobiDB-lite"/>
    </source>
</evidence>
<proteinExistence type="predicted"/>
<sequence>MSHRALRRMRQEREPQFLALQDNNNSSDESSDDDAEPVSSKPSTAFAMIDDDDDDDDDDSSSSSKPNPRSSSAENYAMDAATTATAAKNVSITKKQSIDEQVDDWDALLQEYQLKDEERQQGQDPVTNNGTKSVPNYYGIITAGIDSRDLDIDHVMRTSFVGGNTGSDNQSSNSKPRSSRRGNRQNFVFGPPKDNWPRPPHYVGGGMGMASYDDLQKEDTNSSPIHVPMPYYHMEEDDLRRPPLSQWFQFTFSDSYHRDMDDFETIEESGDANLMAMFVAHHPFIASALLQLSKVLYQTRQNQDGLALLKRCLYVLECAALNSFLKMEAYGRTALMDIFVEENYPFFHALFLLMRVSHVAGLYRTALAVSRLLLSLDPLRDPEHVLLSMDYFALACDTESCDEWLVNLVESNVLSVFCEDVESEEVLLECGLLDMPNWSFSYALALFRIHQKDSLDHDAKEKADRAIQRAVFRFPTVVRDLFTKNEVDVNSRSFQTDWPSVLEFVNELIREFGVTTAASTRRIVAYYTIVGIFVQQNCHLWKSSAVLKWLYDNLQVLKVSTKTKIQIPQLCSAILRYHRCDPSNFKDTFETMPVEINPLEPDTVAFSLTIDTNRPRLLQRGSRESRGRQNDEDGAIEMVEDAAVNPVPESSHQNTDILGLERQEQNTAQPFLLPHSCVSSWEYLGEGGKHVLFSFEHSDNGNNEPMNPWKGKLLRIAKSQICLADHMCEMNQVMDPYGTSGRFVAPFLVSPQDNRSMQNDNQSLFYIRHIVAPYLSPFVDVPDTILLTWQFLKDLREKALLSGRIPTSRQSDWEAKEADGNDKLLGYQPCAILVVDYRNIQPSSSPSFQQSYVRYSIELKPKAGYLAFSPLVEPKHRVKYRQSRFRSLQQLHQQGHWTKGWAKGDKQVNYTMSLYDPLDLFSGQKSRIEKAVTNMYSVPQNNLGIWCNDERMRFPQQDLSSRGNSSDDRNLMIQALLVEILCSTDAQDLLRQVQQWQRLDVLDVDGAVLVYQRLVKLCESKEAAENLLDQVPCKTVTRVDDKTTPALPALESSPFQFHEMDLQEQNNLRVFCQTISDFRDWLNKAVQEHTSGRLCDTPYMDSTRGSLLALIEHDLSKSACVFLLRNWLLSLMMCDVGIFIAVEECREWNGSDVTQDNTIKVVTIPYDGGTRCFRYSLHVIDVDPKPAKKLRGRSEAEAAFQFLN</sequence>
<dbReference type="GO" id="GO:0035299">
    <property type="term" value="F:inositol-1,3,4,5,6-pentakisphosphate 2-kinase activity"/>
    <property type="evidence" value="ECO:0007669"/>
    <property type="project" value="InterPro"/>
</dbReference>
<reference evidence="2" key="1">
    <citation type="journal article" date="2021" name="Sci. Rep.">
        <title>Diploid genomic architecture of Nitzschia inconspicua, an elite biomass production diatom.</title>
        <authorList>
            <person name="Oliver A."/>
            <person name="Podell S."/>
            <person name="Pinowska A."/>
            <person name="Traller J.C."/>
            <person name="Smith S.R."/>
            <person name="McClure R."/>
            <person name="Beliaev A."/>
            <person name="Bohutskyi P."/>
            <person name="Hill E.A."/>
            <person name="Rabines A."/>
            <person name="Zheng H."/>
            <person name="Allen L.Z."/>
            <person name="Kuo A."/>
            <person name="Grigoriev I.V."/>
            <person name="Allen A.E."/>
            <person name="Hazlebeck D."/>
            <person name="Allen E.E."/>
        </authorList>
    </citation>
    <scope>NUCLEOTIDE SEQUENCE</scope>
    <source>
        <strain evidence="2">Hildebrandi</strain>
    </source>
</reference>
<accession>A0A9K3KMT5</accession>
<dbReference type="GO" id="GO:0005524">
    <property type="term" value="F:ATP binding"/>
    <property type="evidence" value="ECO:0007669"/>
    <property type="project" value="InterPro"/>
</dbReference>
<reference evidence="2" key="2">
    <citation type="submission" date="2021-04" db="EMBL/GenBank/DDBJ databases">
        <authorList>
            <person name="Podell S."/>
        </authorList>
    </citation>
    <scope>NUCLEOTIDE SEQUENCE</scope>
    <source>
        <strain evidence="2">Hildebrandi</strain>
    </source>
</reference>